<protein>
    <recommendedName>
        <fullName evidence="8">Abasic site processing protein</fullName>
        <ecNumber evidence="8">3.4.-.-</ecNumber>
    </recommendedName>
</protein>
<evidence type="ECO:0000256" key="3">
    <source>
        <dbReference type="ARBA" id="ARBA00022763"/>
    </source>
</evidence>
<dbReference type="GO" id="GO:0016829">
    <property type="term" value="F:lyase activity"/>
    <property type="evidence" value="ECO:0007669"/>
    <property type="project" value="UniProtKB-KW"/>
</dbReference>
<dbReference type="InterPro" id="IPR003738">
    <property type="entry name" value="SRAP"/>
</dbReference>
<dbReference type="EMBL" id="MSDO01000001">
    <property type="protein sequence ID" value="OLO06083.1"/>
    <property type="molecule type" value="Genomic_DNA"/>
</dbReference>
<evidence type="ECO:0000313" key="10">
    <source>
        <dbReference type="Proteomes" id="UP000186878"/>
    </source>
</evidence>
<comment type="caution">
    <text evidence="9">The sequence shown here is derived from an EMBL/GenBank/DDBJ whole genome shotgun (WGS) entry which is preliminary data.</text>
</comment>
<proteinExistence type="inferred from homology"/>
<dbReference type="STRING" id="404433.BTW07_00865"/>
<evidence type="ECO:0000256" key="8">
    <source>
        <dbReference type="RuleBase" id="RU364100"/>
    </source>
</evidence>
<evidence type="ECO:0000256" key="4">
    <source>
        <dbReference type="ARBA" id="ARBA00022801"/>
    </source>
</evidence>
<dbReference type="AlphaFoldDB" id="A0A1Q8SXD9"/>
<evidence type="ECO:0000256" key="6">
    <source>
        <dbReference type="ARBA" id="ARBA00023125"/>
    </source>
</evidence>
<accession>A0A1Q8SXD9</accession>
<dbReference type="RefSeq" id="WP_075568253.1">
    <property type="nucleotide sequence ID" value="NZ_MSDO01000001.1"/>
</dbReference>
<keyword evidence="5" id="KW-0190">Covalent protein-DNA linkage</keyword>
<dbReference type="PANTHER" id="PTHR13604">
    <property type="entry name" value="DC12-RELATED"/>
    <property type="match status" value="1"/>
</dbReference>
<evidence type="ECO:0000256" key="7">
    <source>
        <dbReference type="ARBA" id="ARBA00023239"/>
    </source>
</evidence>
<keyword evidence="7" id="KW-0456">Lyase</keyword>
<keyword evidence="3" id="KW-0227">DNA damage</keyword>
<name>A0A1Q8SXD9_9GAMM</name>
<evidence type="ECO:0000256" key="2">
    <source>
        <dbReference type="ARBA" id="ARBA00022670"/>
    </source>
</evidence>
<organism evidence="9 10">
    <name type="scientific">Salinicola socius</name>
    <dbReference type="NCBI Taxonomy" id="404433"/>
    <lineage>
        <taxon>Bacteria</taxon>
        <taxon>Pseudomonadati</taxon>
        <taxon>Pseudomonadota</taxon>
        <taxon>Gammaproteobacteria</taxon>
        <taxon>Oceanospirillales</taxon>
        <taxon>Halomonadaceae</taxon>
        <taxon>Salinicola</taxon>
    </lineage>
</organism>
<evidence type="ECO:0000256" key="5">
    <source>
        <dbReference type="ARBA" id="ARBA00023124"/>
    </source>
</evidence>
<dbReference type="PANTHER" id="PTHR13604:SF0">
    <property type="entry name" value="ABASIC SITE PROCESSING PROTEIN HMCES"/>
    <property type="match status" value="1"/>
</dbReference>
<gene>
    <name evidence="9" type="ORF">BTW07_00865</name>
</gene>
<dbReference type="OrthoDB" id="6192129at2"/>
<keyword evidence="10" id="KW-1185">Reference proteome</keyword>
<reference evidence="9 10" key="1">
    <citation type="submission" date="2016-12" db="EMBL/GenBank/DDBJ databases">
        <title>Draft genome sequences of strains Salinicola socius SMB35, Salinicola sp. MH3R3-1 and Chromohalobacter sp. SMB17 from the Verkhnekamsk potash mining region of Russia.</title>
        <authorList>
            <person name="Mavrodi D.V."/>
            <person name="Olsson B.E."/>
            <person name="Korsakova E.S."/>
            <person name="Pyankova A."/>
            <person name="Mavrodi O.V."/>
            <person name="Plotnikova E.G."/>
        </authorList>
    </citation>
    <scope>NUCLEOTIDE SEQUENCE [LARGE SCALE GENOMIC DNA]</scope>
    <source>
        <strain evidence="9 10">SMB35</strain>
    </source>
</reference>
<dbReference type="GO" id="GO:0008233">
    <property type="term" value="F:peptidase activity"/>
    <property type="evidence" value="ECO:0007669"/>
    <property type="project" value="UniProtKB-KW"/>
</dbReference>
<dbReference type="InterPro" id="IPR036590">
    <property type="entry name" value="SRAP-like"/>
</dbReference>
<dbReference type="GO" id="GO:0106300">
    <property type="term" value="P:protein-DNA covalent cross-linking repair"/>
    <property type="evidence" value="ECO:0007669"/>
    <property type="project" value="InterPro"/>
</dbReference>
<keyword evidence="6" id="KW-0238">DNA-binding</keyword>
<keyword evidence="2 8" id="KW-0645">Protease</keyword>
<evidence type="ECO:0000256" key="1">
    <source>
        <dbReference type="ARBA" id="ARBA00008136"/>
    </source>
</evidence>
<dbReference type="GO" id="GO:0003697">
    <property type="term" value="F:single-stranded DNA binding"/>
    <property type="evidence" value="ECO:0007669"/>
    <property type="project" value="InterPro"/>
</dbReference>
<evidence type="ECO:0000313" key="9">
    <source>
        <dbReference type="EMBL" id="OLO06083.1"/>
    </source>
</evidence>
<dbReference type="SUPFAM" id="SSF143081">
    <property type="entry name" value="BB1717-like"/>
    <property type="match status" value="1"/>
</dbReference>
<dbReference type="GO" id="GO:0006508">
    <property type="term" value="P:proteolysis"/>
    <property type="evidence" value="ECO:0007669"/>
    <property type="project" value="UniProtKB-KW"/>
</dbReference>
<dbReference type="EC" id="3.4.-.-" evidence="8"/>
<dbReference type="Gene3D" id="3.90.1680.10">
    <property type="entry name" value="SOS response associated peptidase-like"/>
    <property type="match status" value="1"/>
</dbReference>
<sequence length="224" mass="25077">MAGRLHVDDWTRHPQRPAFRGIDPPVLGPNLAPRRWLSMLRREANVTVLRDAFWGLTPTWLKVLDQAPHCARAESLDERPMFREAMAQRRCLIPVTGIYVWQPGLRGKQPFMVTHTDRSPLLLAGIWSRYAPDTGESRDSFALITVPTTEVISPMSDRLPAVIASSQAEEWLSQETSLASARNLIGVADRELLGAFPVSRQVNDPANQAWACGYPTGPMRVWSA</sequence>
<comment type="similarity">
    <text evidence="1 8">Belongs to the SOS response-associated peptidase family.</text>
</comment>
<dbReference type="Proteomes" id="UP000186878">
    <property type="component" value="Unassembled WGS sequence"/>
</dbReference>
<dbReference type="Pfam" id="PF02586">
    <property type="entry name" value="SRAP"/>
    <property type="match status" value="1"/>
</dbReference>
<keyword evidence="4 8" id="KW-0378">Hydrolase</keyword>